<sequence length="130" mass="14628">MDGTGLGSSEELMLEICRWDESGSRSGARVQVLREERRWSTSATSTILAFCHRRYRRKVRGKRSKVHVRQPNSALLDTIADSRNPSIIRMHFDGKTVQIENVVPALDHRVGILCGNGDGYLGRGNTYVEI</sequence>
<protein>
    <submittedName>
        <fullName evidence="1">Uncharacterized protein</fullName>
    </submittedName>
</protein>
<name>A0A1J9Q4Y9_9EURO</name>
<accession>A0A1J9Q4Y9</accession>
<evidence type="ECO:0000313" key="2">
    <source>
        <dbReference type="Proteomes" id="UP000182235"/>
    </source>
</evidence>
<comment type="caution">
    <text evidence="1">The sequence shown here is derived from an EMBL/GenBank/DDBJ whole genome shotgun (WGS) entry which is preliminary data.</text>
</comment>
<evidence type="ECO:0000313" key="1">
    <source>
        <dbReference type="EMBL" id="OJD15275.1"/>
    </source>
</evidence>
<keyword evidence="2" id="KW-1185">Reference proteome</keyword>
<reference evidence="1 2" key="1">
    <citation type="submission" date="2015-07" db="EMBL/GenBank/DDBJ databases">
        <title>Emmonsia species relationships and genome sequence.</title>
        <authorList>
            <consortium name="The Broad Institute Genomics Platform"/>
            <person name="Cuomo C.A."/>
            <person name="Munoz J.F."/>
            <person name="Imamovic A."/>
            <person name="Priest M.E."/>
            <person name="Young S."/>
            <person name="Clay O.K."/>
            <person name="McEwen J.G."/>
        </authorList>
    </citation>
    <scope>NUCLEOTIDE SEQUENCE [LARGE SCALE GENOMIC DNA]</scope>
    <source>
        <strain evidence="1 2">UAMH 9510</strain>
    </source>
</reference>
<gene>
    <name evidence="1" type="ORF">AJ78_04460</name>
</gene>
<proteinExistence type="predicted"/>
<dbReference type="AlphaFoldDB" id="A0A1J9Q4Y9"/>
<organism evidence="1 2">
    <name type="scientific">Emergomyces pasteurianus Ep9510</name>
    <dbReference type="NCBI Taxonomy" id="1447872"/>
    <lineage>
        <taxon>Eukaryota</taxon>
        <taxon>Fungi</taxon>
        <taxon>Dikarya</taxon>
        <taxon>Ascomycota</taxon>
        <taxon>Pezizomycotina</taxon>
        <taxon>Eurotiomycetes</taxon>
        <taxon>Eurotiomycetidae</taxon>
        <taxon>Onygenales</taxon>
        <taxon>Ajellomycetaceae</taxon>
        <taxon>Emergomyces</taxon>
    </lineage>
</organism>
<dbReference type="VEuPathDB" id="FungiDB:AJ78_04460"/>
<dbReference type="Proteomes" id="UP000182235">
    <property type="component" value="Unassembled WGS sequence"/>
</dbReference>
<dbReference type="EMBL" id="LGRN01000166">
    <property type="protein sequence ID" value="OJD15275.1"/>
    <property type="molecule type" value="Genomic_DNA"/>
</dbReference>